<dbReference type="KEGG" id="ahel:Q31a_35130"/>
<dbReference type="InterPro" id="IPR013042">
    <property type="entry name" value="DUF1592"/>
</dbReference>
<dbReference type="InterPro" id="IPR011478">
    <property type="entry name" value="DUF1585"/>
</dbReference>
<feature type="domain" description="Cytochrome C Planctomycete-type" evidence="5">
    <location>
        <begin position="36"/>
        <end position="80"/>
    </location>
</feature>
<dbReference type="Pfam" id="PF07626">
    <property type="entry name" value="PSD3"/>
    <property type="match status" value="1"/>
</dbReference>
<dbReference type="Pfam" id="PF07631">
    <property type="entry name" value="PSD4"/>
    <property type="match status" value="1"/>
</dbReference>
<accession>A0A518G9E7</accession>
<feature type="domain" description="DUF1588" evidence="3">
    <location>
        <begin position="562"/>
        <end position="657"/>
    </location>
</feature>
<dbReference type="InterPro" id="IPR013039">
    <property type="entry name" value="DUF1588"/>
</dbReference>
<dbReference type="AlphaFoldDB" id="A0A518G9E7"/>
<feature type="domain" description="DUF1592" evidence="4">
    <location>
        <begin position="416"/>
        <end position="542"/>
    </location>
</feature>
<feature type="domain" description="DUF1585" evidence="1">
    <location>
        <begin position="688"/>
        <end position="761"/>
    </location>
</feature>
<dbReference type="InterPro" id="IPR013036">
    <property type="entry name" value="DUF1587"/>
</dbReference>
<reference evidence="6 7" key="1">
    <citation type="submission" date="2019-02" db="EMBL/GenBank/DDBJ databases">
        <title>Deep-cultivation of Planctomycetes and their phenomic and genomic characterization uncovers novel biology.</title>
        <authorList>
            <person name="Wiegand S."/>
            <person name="Jogler M."/>
            <person name="Boedeker C."/>
            <person name="Pinto D."/>
            <person name="Vollmers J."/>
            <person name="Rivas-Marin E."/>
            <person name="Kohn T."/>
            <person name="Peeters S.H."/>
            <person name="Heuer A."/>
            <person name="Rast P."/>
            <person name="Oberbeckmann S."/>
            <person name="Bunk B."/>
            <person name="Jeske O."/>
            <person name="Meyerdierks A."/>
            <person name="Storesund J.E."/>
            <person name="Kallscheuer N."/>
            <person name="Luecker S."/>
            <person name="Lage O.M."/>
            <person name="Pohl T."/>
            <person name="Merkel B.J."/>
            <person name="Hornburger P."/>
            <person name="Mueller R.-W."/>
            <person name="Bruemmer F."/>
            <person name="Labrenz M."/>
            <person name="Spormann A.M."/>
            <person name="Op den Camp H."/>
            <person name="Overmann J."/>
            <person name="Amann R."/>
            <person name="Jetten M.S.M."/>
            <person name="Mascher T."/>
            <person name="Medema M.H."/>
            <person name="Devos D.P."/>
            <person name="Kaster A.-K."/>
            <person name="Ovreas L."/>
            <person name="Rohde M."/>
            <person name="Galperin M.Y."/>
            <person name="Jogler C."/>
        </authorList>
    </citation>
    <scope>NUCLEOTIDE SEQUENCE [LARGE SCALE GENOMIC DNA]</scope>
    <source>
        <strain evidence="6 7">Q31a</strain>
    </source>
</reference>
<dbReference type="Pfam" id="PF07635">
    <property type="entry name" value="PSCyt1"/>
    <property type="match status" value="1"/>
</dbReference>
<evidence type="ECO:0000259" key="1">
    <source>
        <dbReference type="Pfam" id="PF07624"/>
    </source>
</evidence>
<proteinExistence type="predicted"/>
<keyword evidence="7" id="KW-1185">Reference proteome</keyword>
<dbReference type="InterPro" id="IPR011429">
    <property type="entry name" value="Cyt_c_Planctomycete-type"/>
</dbReference>
<evidence type="ECO:0000259" key="2">
    <source>
        <dbReference type="Pfam" id="PF07626"/>
    </source>
</evidence>
<name>A0A518G9E7_9BACT</name>
<evidence type="ECO:0008006" key="8">
    <source>
        <dbReference type="Google" id="ProtNLM"/>
    </source>
</evidence>
<evidence type="ECO:0000259" key="4">
    <source>
        <dbReference type="Pfam" id="PF07631"/>
    </source>
</evidence>
<evidence type="ECO:0000259" key="3">
    <source>
        <dbReference type="Pfam" id="PF07627"/>
    </source>
</evidence>
<evidence type="ECO:0000313" key="6">
    <source>
        <dbReference type="EMBL" id="QDV25190.1"/>
    </source>
</evidence>
<sequence length="764" mass="86610">MICDSMRYIAYAIVLCLLPGEVFAESFEAPFFAQYCVACHGVDQPEGEVRLDPLSESRLANREFLETLIGVLDEREMPPAKEPQPADDLRRTMVQGLKRRLREVAPPSLLKRLTREEYTNTINDLLDTNFELTEFLPDDPSGERFNKAGESLLMSPYQVQAYLKTARFVANQLILDEKPLVRGWDFEIENFRGSSRGDYQTKDSHVLTTNYPWRSNLHFSTSGDSEELFEIPEFGRYRFEADVTIVNSELDQTIGVNSGDPRYPTNLKKIQRFVLPNQASSLSLDLTLLPGTEISFTFDSAATWNIGEGAEKHRKYAGPKLIFNRVKITGPIYDEWPTVAERRILLSESEDPAELAQHLATLFIHRPLPQKDLDAITDLGQRTLDAGGTYRMAARRMVTAILSSPYFLYKHEPSTLDDRAFAARLAYFLWNSGPDEELLRAADSGELQSKELLQAQLVRMLASPKVFRFCEDFTRQWLQTDRIDDVAPDHRLFTNVTTLHIDALSGEANALFREILLKKLSMVNFIDSDFAMVNDLTAEFYDYPPVSGREFRPQNFASDSQRGGLIGQAGILKLTSGSFSTSPILRGVWILKNLYGEKLEPPADLKIEEPDIRGAKTMKEIMAQHQNVETCNRCHRKIDPLGLALEHYDSLGRWRDEYTHVEVLANSDNGETLKTSRMPIDTTASLWDGRPVNSLPAVKSILLADKELVLKNIVSKLISYSTGRDAGLQEEVFINDVYRQIEESDFSLHEAIVAICTHPAFLRK</sequence>
<dbReference type="Pfam" id="PF07624">
    <property type="entry name" value="PSD2"/>
    <property type="match status" value="1"/>
</dbReference>
<organism evidence="6 7">
    <name type="scientific">Aureliella helgolandensis</name>
    <dbReference type="NCBI Taxonomy" id="2527968"/>
    <lineage>
        <taxon>Bacteria</taxon>
        <taxon>Pseudomonadati</taxon>
        <taxon>Planctomycetota</taxon>
        <taxon>Planctomycetia</taxon>
        <taxon>Pirellulales</taxon>
        <taxon>Pirellulaceae</taxon>
        <taxon>Aureliella</taxon>
    </lineage>
</organism>
<dbReference type="Pfam" id="PF07627">
    <property type="entry name" value="PSCyt3"/>
    <property type="match status" value="1"/>
</dbReference>
<evidence type="ECO:0000313" key="7">
    <source>
        <dbReference type="Proteomes" id="UP000318017"/>
    </source>
</evidence>
<protein>
    <recommendedName>
        <fullName evidence="8">Planctomycete cytochrome C</fullName>
    </recommendedName>
</protein>
<gene>
    <name evidence="6" type="ORF">Q31a_35130</name>
</gene>
<evidence type="ECO:0000259" key="5">
    <source>
        <dbReference type="Pfam" id="PF07635"/>
    </source>
</evidence>
<dbReference type="EMBL" id="CP036298">
    <property type="protein sequence ID" value="QDV25190.1"/>
    <property type="molecule type" value="Genomic_DNA"/>
</dbReference>
<feature type="domain" description="DUF1587" evidence="2">
    <location>
        <begin position="111"/>
        <end position="174"/>
    </location>
</feature>
<dbReference type="Proteomes" id="UP000318017">
    <property type="component" value="Chromosome"/>
</dbReference>